<proteinExistence type="predicted"/>
<gene>
    <name evidence="3" type="ORF">CVIRNUC_004653</name>
</gene>
<dbReference type="EMBL" id="CAUYUE010000005">
    <property type="protein sequence ID" value="CAK0778826.1"/>
    <property type="molecule type" value="Genomic_DNA"/>
</dbReference>
<evidence type="ECO:0000256" key="1">
    <source>
        <dbReference type="SAM" id="MobiDB-lite"/>
    </source>
</evidence>
<comment type="caution">
    <text evidence="3">The sequence shown here is derived from an EMBL/GenBank/DDBJ whole genome shotgun (WGS) entry which is preliminary data.</text>
</comment>
<evidence type="ECO:0000313" key="4">
    <source>
        <dbReference type="Proteomes" id="UP001314263"/>
    </source>
</evidence>
<dbReference type="AlphaFoldDB" id="A0AAV1I2X3"/>
<keyword evidence="4" id="KW-1185">Reference proteome</keyword>
<dbReference type="Proteomes" id="UP001314263">
    <property type="component" value="Unassembled WGS sequence"/>
</dbReference>
<evidence type="ECO:0000256" key="2">
    <source>
        <dbReference type="SAM" id="SignalP"/>
    </source>
</evidence>
<protein>
    <submittedName>
        <fullName evidence="3">Uncharacterized protein</fullName>
    </submittedName>
</protein>
<feature type="compositionally biased region" description="Low complexity" evidence="1">
    <location>
        <begin position="27"/>
        <end position="54"/>
    </location>
</feature>
<accession>A0AAV1I2X3</accession>
<feature type="signal peptide" evidence="2">
    <location>
        <begin position="1"/>
        <end position="19"/>
    </location>
</feature>
<keyword evidence="2" id="KW-0732">Signal</keyword>
<reference evidence="3 4" key="1">
    <citation type="submission" date="2023-10" db="EMBL/GenBank/DDBJ databases">
        <authorList>
            <person name="Maclean D."/>
            <person name="Macfadyen A."/>
        </authorList>
    </citation>
    <scope>NUCLEOTIDE SEQUENCE [LARGE SCALE GENOMIC DNA]</scope>
</reference>
<name>A0AAV1I2X3_9CHLO</name>
<feature type="region of interest" description="Disordered" evidence="1">
    <location>
        <begin position="27"/>
        <end position="72"/>
    </location>
</feature>
<organism evidence="3 4">
    <name type="scientific">Coccomyxa viridis</name>
    <dbReference type="NCBI Taxonomy" id="1274662"/>
    <lineage>
        <taxon>Eukaryota</taxon>
        <taxon>Viridiplantae</taxon>
        <taxon>Chlorophyta</taxon>
        <taxon>core chlorophytes</taxon>
        <taxon>Trebouxiophyceae</taxon>
        <taxon>Trebouxiophyceae incertae sedis</taxon>
        <taxon>Coccomyxaceae</taxon>
        <taxon>Coccomyxa</taxon>
    </lineage>
</organism>
<feature type="chain" id="PRO_5043527636" evidence="2">
    <location>
        <begin position="20"/>
        <end position="72"/>
    </location>
</feature>
<evidence type="ECO:0000313" key="3">
    <source>
        <dbReference type="EMBL" id="CAK0778826.1"/>
    </source>
</evidence>
<sequence length="72" mass="7162">MKVFAIITIAVMCLAAAGAERRLLQAAPKAGVPSPAPKSASPSASPSPSPKSASPAPPQNDAGPPIEGRYLV</sequence>